<protein>
    <submittedName>
        <fullName evidence="2">Unannotated protein</fullName>
    </submittedName>
</protein>
<gene>
    <name evidence="2" type="ORF">UFOPK3733_01920</name>
</gene>
<evidence type="ECO:0000313" key="2">
    <source>
        <dbReference type="EMBL" id="CAB4951727.1"/>
    </source>
</evidence>
<name>A0A6J7K8B6_9ZZZZ</name>
<evidence type="ECO:0000256" key="1">
    <source>
        <dbReference type="SAM" id="MobiDB-lite"/>
    </source>
</evidence>
<reference evidence="2" key="1">
    <citation type="submission" date="2020-05" db="EMBL/GenBank/DDBJ databases">
        <authorList>
            <person name="Chiriac C."/>
            <person name="Salcher M."/>
            <person name="Ghai R."/>
            <person name="Kavagutti S V."/>
        </authorList>
    </citation>
    <scope>NUCLEOTIDE SEQUENCE</scope>
</reference>
<accession>A0A6J7K8B6</accession>
<feature type="region of interest" description="Disordered" evidence="1">
    <location>
        <begin position="1"/>
        <end position="78"/>
    </location>
</feature>
<dbReference type="AlphaFoldDB" id="A0A6J7K8B6"/>
<proteinExistence type="predicted"/>
<organism evidence="2">
    <name type="scientific">freshwater metagenome</name>
    <dbReference type="NCBI Taxonomy" id="449393"/>
    <lineage>
        <taxon>unclassified sequences</taxon>
        <taxon>metagenomes</taxon>
        <taxon>ecological metagenomes</taxon>
    </lineage>
</organism>
<dbReference type="EMBL" id="CAFBNC010000131">
    <property type="protein sequence ID" value="CAB4951727.1"/>
    <property type="molecule type" value="Genomic_DNA"/>
</dbReference>
<sequence>MVASSSPFAPTATIASGRTPLVVSTTPFSGAGQVSETGMSMTASPEAPPELAASPRKSVAPNCSPAIARSSAARSFTA</sequence>
<feature type="compositionally biased region" description="Polar residues" evidence="1">
    <location>
        <begin position="1"/>
        <end position="42"/>
    </location>
</feature>
<feature type="compositionally biased region" description="Low complexity" evidence="1">
    <location>
        <begin position="43"/>
        <end position="55"/>
    </location>
</feature>
<feature type="compositionally biased region" description="Low complexity" evidence="1">
    <location>
        <begin position="64"/>
        <end position="78"/>
    </location>
</feature>